<dbReference type="EMBL" id="GBXM01031297">
    <property type="protein sequence ID" value="JAH77280.1"/>
    <property type="molecule type" value="Transcribed_RNA"/>
</dbReference>
<name>A0A0E9VIQ3_ANGAN</name>
<reference evidence="1" key="1">
    <citation type="submission" date="2014-11" db="EMBL/GenBank/DDBJ databases">
        <authorList>
            <person name="Amaro Gonzalez C."/>
        </authorList>
    </citation>
    <scope>NUCLEOTIDE SEQUENCE</scope>
</reference>
<organism evidence="1">
    <name type="scientific">Anguilla anguilla</name>
    <name type="common">European freshwater eel</name>
    <name type="synonym">Muraena anguilla</name>
    <dbReference type="NCBI Taxonomy" id="7936"/>
    <lineage>
        <taxon>Eukaryota</taxon>
        <taxon>Metazoa</taxon>
        <taxon>Chordata</taxon>
        <taxon>Craniata</taxon>
        <taxon>Vertebrata</taxon>
        <taxon>Euteleostomi</taxon>
        <taxon>Actinopterygii</taxon>
        <taxon>Neopterygii</taxon>
        <taxon>Teleostei</taxon>
        <taxon>Anguilliformes</taxon>
        <taxon>Anguillidae</taxon>
        <taxon>Anguilla</taxon>
    </lineage>
</organism>
<sequence>MPPQNTVTTHLCLQDGCTFSSFVLYKMGGVWG</sequence>
<protein>
    <submittedName>
        <fullName evidence="1">Uncharacterized protein</fullName>
    </submittedName>
</protein>
<evidence type="ECO:0000313" key="1">
    <source>
        <dbReference type="EMBL" id="JAH77280.1"/>
    </source>
</evidence>
<proteinExistence type="predicted"/>
<accession>A0A0E9VIQ3</accession>
<reference evidence="1" key="2">
    <citation type="journal article" date="2015" name="Fish Shellfish Immunol.">
        <title>Early steps in the European eel (Anguilla anguilla)-Vibrio vulnificus interaction in the gills: Role of the RtxA13 toxin.</title>
        <authorList>
            <person name="Callol A."/>
            <person name="Pajuelo D."/>
            <person name="Ebbesson L."/>
            <person name="Teles M."/>
            <person name="MacKenzie S."/>
            <person name="Amaro C."/>
        </authorList>
    </citation>
    <scope>NUCLEOTIDE SEQUENCE</scope>
</reference>
<dbReference type="AlphaFoldDB" id="A0A0E9VIQ3"/>